<dbReference type="Proteomes" id="UP000756346">
    <property type="component" value="Unassembled WGS sequence"/>
</dbReference>
<proteinExistence type="predicted"/>
<dbReference type="AlphaFoldDB" id="A0A9P8Y9I4"/>
<gene>
    <name evidence="10" type="ORF">B0I36DRAFT_323326</name>
</gene>
<evidence type="ECO:0000256" key="1">
    <source>
        <dbReference type="ARBA" id="ARBA00001933"/>
    </source>
</evidence>
<dbReference type="GeneID" id="70183505"/>
<feature type="region of interest" description="Disordered" evidence="8">
    <location>
        <begin position="1"/>
        <end position="33"/>
    </location>
</feature>
<dbReference type="EMBL" id="JAGTJQ010000005">
    <property type="protein sequence ID" value="KAH7031170.1"/>
    <property type="molecule type" value="Genomic_DNA"/>
</dbReference>
<dbReference type="GO" id="GO:0051539">
    <property type="term" value="F:4 iron, 4 sulfur cluster binding"/>
    <property type="evidence" value="ECO:0007669"/>
    <property type="project" value="UniProtKB-KW"/>
</dbReference>
<keyword evidence="5" id="KW-0663">Pyridoxal phosphate</keyword>
<keyword evidence="6" id="KW-0408">Iron</keyword>
<evidence type="ECO:0000313" key="10">
    <source>
        <dbReference type="EMBL" id="KAH7031170.1"/>
    </source>
</evidence>
<evidence type="ECO:0000256" key="8">
    <source>
        <dbReference type="SAM" id="MobiDB-lite"/>
    </source>
</evidence>
<dbReference type="RefSeq" id="XP_046012850.1">
    <property type="nucleotide sequence ID" value="XM_046153959.1"/>
</dbReference>
<dbReference type="Pfam" id="PF04055">
    <property type="entry name" value="Radical_SAM"/>
    <property type="match status" value="1"/>
</dbReference>
<keyword evidence="3" id="KW-0949">S-adenosyl-L-methionine</keyword>
<evidence type="ECO:0000313" key="11">
    <source>
        <dbReference type="Proteomes" id="UP000756346"/>
    </source>
</evidence>
<dbReference type="InterPro" id="IPR003739">
    <property type="entry name" value="Lys_aminomutase/Glu_NH3_mut"/>
</dbReference>
<dbReference type="OrthoDB" id="5396721at2759"/>
<evidence type="ECO:0000256" key="6">
    <source>
        <dbReference type="ARBA" id="ARBA00023004"/>
    </source>
</evidence>
<dbReference type="PANTHER" id="PTHR30538:SF0">
    <property type="entry name" value="L-LYSINE 2,3-AMINOMUTASE AQ_1632-RELATED"/>
    <property type="match status" value="1"/>
</dbReference>
<dbReference type="InterPro" id="IPR013785">
    <property type="entry name" value="Aldolase_TIM"/>
</dbReference>
<dbReference type="GO" id="GO:0046872">
    <property type="term" value="F:metal ion binding"/>
    <property type="evidence" value="ECO:0007669"/>
    <property type="project" value="UniProtKB-KW"/>
</dbReference>
<evidence type="ECO:0000256" key="2">
    <source>
        <dbReference type="ARBA" id="ARBA00022485"/>
    </source>
</evidence>
<keyword evidence="11" id="KW-1185">Reference proteome</keyword>
<dbReference type="SFLD" id="SFLDS00029">
    <property type="entry name" value="Radical_SAM"/>
    <property type="match status" value="1"/>
</dbReference>
<sequence>MKIQAVQGSRPRLLLTTTNRSRSAPGHDLKPLIGSQPCTMSLSKQSASFSHQGLSQTRHMSSGIRRMSAEAGAALAPMPDHTFHDLGAQQQPTAVINIEREFWRKIPIWRETSEKEFTSYWWSNMNSVTYTSRKYKHEDGSTAIKWTGNLEKHLRSVLPDYVPKRNHKDILVSREDFIQDAVLGARNSSMSIRVTAHEWSCINWDDPANDPIALQFLAQHSHLVRDHPEVRLDSLEEKKDSPVPGLAHRYPNKVLFLVTDVCPLYCGFCTRGYAVSEATETVTEKTSIKPQAERISNALAYIEEKPEIRDVVVSGGDAYMIDPVKLEEICMRLIAMPNIERFRIATKGLNAAPHRLADLSDPWTRALLRCNEAAKRAGKDMALHTHFNHPNEVTWITRKAARMLRDAGLTVRNQTVLLKDINDTVDCQLELIHELARMGITPYYVYLCDMTTGVERFRTPLQTLLDIQHQITGRTAGFLIPKFVVDLPGGGGKRIASDYETYDRTTGISTWKAPAIQGTQEGRDKKGKIYKYYDPVRESQT</sequence>
<comment type="cofactor">
    <cofactor evidence="1">
        <name>pyridoxal 5'-phosphate</name>
        <dbReference type="ChEBI" id="CHEBI:597326"/>
    </cofactor>
</comment>
<reference evidence="10" key="1">
    <citation type="journal article" date="2021" name="Nat. Commun.">
        <title>Genetic determinants of endophytism in the Arabidopsis root mycobiome.</title>
        <authorList>
            <person name="Mesny F."/>
            <person name="Miyauchi S."/>
            <person name="Thiergart T."/>
            <person name="Pickel B."/>
            <person name="Atanasova L."/>
            <person name="Karlsson M."/>
            <person name="Huettel B."/>
            <person name="Barry K.W."/>
            <person name="Haridas S."/>
            <person name="Chen C."/>
            <person name="Bauer D."/>
            <person name="Andreopoulos W."/>
            <person name="Pangilinan J."/>
            <person name="LaButti K."/>
            <person name="Riley R."/>
            <person name="Lipzen A."/>
            <person name="Clum A."/>
            <person name="Drula E."/>
            <person name="Henrissat B."/>
            <person name="Kohler A."/>
            <person name="Grigoriev I.V."/>
            <person name="Martin F.M."/>
            <person name="Hacquard S."/>
        </authorList>
    </citation>
    <scope>NUCLEOTIDE SEQUENCE</scope>
    <source>
        <strain evidence="10">MPI-CAGE-CH-0230</strain>
    </source>
</reference>
<dbReference type="CDD" id="cd01335">
    <property type="entry name" value="Radical_SAM"/>
    <property type="match status" value="1"/>
</dbReference>
<dbReference type="PROSITE" id="PS51918">
    <property type="entry name" value="RADICAL_SAM"/>
    <property type="match status" value="1"/>
</dbReference>
<evidence type="ECO:0000259" key="9">
    <source>
        <dbReference type="PROSITE" id="PS51918"/>
    </source>
</evidence>
<dbReference type="NCBIfam" id="TIGR00238">
    <property type="entry name" value="KamA family radical SAM protein"/>
    <property type="match status" value="1"/>
</dbReference>
<organism evidence="10 11">
    <name type="scientific">Microdochium trichocladiopsis</name>
    <dbReference type="NCBI Taxonomy" id="1682393"/>
    <lineage>
        <taxon>Eukaryota</taxon>
        <taxon>Fungi</taxon>
        <taxon>Dikarya</taxon>
        <taxon>Ascomycota</taxon>
        <taxon>Pezizomycotina</taxon>
        <taxon>Sordariomycetes</taxon>
        <taxon>Xylariomycetidae</taxon>
        <taxon>Xylariales</taxon>
        <taxon>Microdochiaceae</taxon>
        <taxon>Microdochium</taxon>
    </lineage>
</organism>
<evidence type="ECO:0000256" key="4">
    <source>
        <dbReference type="ARBA" id="ARBA00022723"/>
    </source>
</evidence>
<dbReference type="InterPro" id="IPR007197">
    <property type="entry name" value="rSAM"/>
</dbReference>
<dbReference type="InterPro" id="IPR058240">
    <property type="entry name" value="rSAM_sf"/>
</dbReference>
<evidence type="ECO:0000256" key="3">
    <source>
        <dbReference type="ARBA" id="ARBA00022691"/>
    </source>
</evidence>
<dbReference type="SFLD" id="SFLDG01070">
    <property type="entry name" value="PLP-dependent"/>
    <property type="match status" value="1"/>
</dbReference>
<comment type="caution">
    <text evidence="10">The sequence shown here is derived from an EMBL/GenBank/DDBJ whole genome shotgun (WGS) entry which is preliminary data.</text>
</comment>
<keyword evidence="4" id="KW-0479">Metal-binding</keyword>
<feature type="domain" description="Radical SAM core" evidence="9">
    <location>
        <begin position="248"/>
        <end position="474"/>
    </location>
</feature>
<dbReference type="GO" id="GO:0003824">
    <property type="term" value="F:catalytic activity"/>
    <property type="evidence" value="ECO:0007669"/>
    <property type="project" value="InterPro"/>
</dbReference>
<protein>
    <recommendedName>
        <fullName evidence="9">Radical SAM core domain-containing protein</fullName>
    </recommendedName>
</protein>
<keyword evidence="7" id="KW-0411">Iron-sulfur</keyword>
<accession>A0A9P8Y9I4</accession>
<keyword evidence="2" id="KW-0004">4Fe-4S</keyword>
<dbReference type="PANTHER" id="PTHR30538">
    <property type="entry name" value="LYSINE 2,3-AMINOMUTASE-RELATED"/>
    <property type="match status" value="1"/>
</dbReference>
<dbReference type="SUPFAM" id="SSF102114">
    <property type="entry name" value="Radical SAM enzymes"/>
    <property type="match status" value="1"/>
</dbReference>
<dbReference type="Gene3D" id="3.20.20.70">
    <property type="entry name" value="Aldolase class I"/>
    <property type="match status" value="1"/>
</dbReference>
<evidence type="ECO:0000256" key="5">
    <source>
        <dbReference type="ARBA" id="ARBA00022898"/>
    </source>
</evidence>
<evidence type="ECO:0000256" key="7">
    <source>
        <dbReference type="ARBA" id="ARBA00023014"/>
    </source>
</evidence>
<name>A0A9P8Y9I4_9PEZI</name>